<feature type="region of interest" description="Disordered" evidence="6">
    <location>
        <begin position="326"/>
        <end position="384"/>
    </location>
</feature>
<keyword evidence="9" id="KW-1185">Reference proteome</keyword>
<keyword evidence="3" id="KW-0862">Zinc</keyword>
<dbReference type="GO" id="GO:0034244">
    <property type="term" value="P:negative regulation of transcription elongation by RNA polymerase II"/>
    <property type="evidence" value="ECO:0007669"/>
    <property type="project" value="InterPro"/>
</dbReference>
<protein>
    <recommendedName>
        <fullName evidence="7">AIPP2-like SPOC-like domain-containing protein</fullName>
    </recommendedName>
</protein>
<organism evidence="8 9">
    <name type="scientific">Anisodus acutangulus</name>
    <dbReference type="NCBI Taxonomy" id="402998"/>
    <lineage>
        <taxon>Eukaryota</taxon>
        <taxon>Viridiplantae</taxon>
        <taxon>Streptophyta</taxon>
        <taxon>Embryophyta</taxon>
        <taxon>Tracheophyta</taxon>
        <taxon>Spermatophyta</taxon>
        <taxon>Magnoliopsida</taxon>
        <taxon>eudicotyledons</taxon>
        <taxon>Gunneridae</taxon>
        <taxon>Pentapetalae</taxon>
        <taxon>asterids</taxon>
        <taxon>lamiids</taxon>
        <taxon>Solanales</taxon>
        <taxon>Solanaceae</taxon>
        <taxon>Solanoideae</taxon>
        <taxon>Hyoscyameae</taxon>
        <taxon>Anisodus</taxon>
    </lineage>
</organism>
<feature type="region of interest" description="Disordered" evidence="6">
    <location>
        <begin position="450"/>
        <end position="473"/>
    </location>
</feature>
<dbReference type="PANTHER" id="PTHR33304:SF18">
    <property type="entry name" value="CHROMATIN REGULATOR PHD FAMILY-RELATED"/>
    <property type="match status" value="1"/>
</dbReference>
<gene>
    <name evidence="8" type="ORF">K7X08_025262</name>
</gene>
<evidence type="ECO:0000256" key="5">
    <source>
        <dbReference type="ARBA" id="ARBA00023163"/>
    </source>
</evidence>
<feature type="compositionally biased region" description="Basic and acidic residues" evidence="6">
    <location>
        <begin position="464"/>
        <end position="473"/>
    </location>
</feature>
<dbReference type="GO" id="GO:0008270">
    <property type="term" value="F:zinc ion binding"/>
    <property type="evidence" value="ECO:0007669"/>
    <property type="project" value="UniProtKB-KW"/>
</dbReference>
<feature type="compositionally biased region" description="Low complexity" evidence="6">
    <location>
        <begin position="346"/>
        <end position="356"/>
    </location>
</feature>
<evidence type="ECO:0000313" key="8">
    <source>
        <dbReference type="EMBL" id="KAJ8543644.1"/>
    </source>
</evidence>
<proteinExistence type="predicted"/>
<keyword evidence="5" id="KW-0804">Transcription</keyword>
<feature type="domain" description="AIPP2-like SPOC-like" evidence="7">
    <location>
        <begin position="484"/>
        <end position="612"/>
    </location>
</feature>
<accession>A0A9Q1LW97</accession>
<evidence type="ECO:0000313" key="9">
    <source>
        <dbReference type="Proteomes" id="UP001152561"/>
    </source>
</evidence>
<evidence type="ECO:0000256" key="4">
    <source>
        <dbReference type="ARBA" id="ARBA00023015"/>
    </source>
</evidence>
<evidence type="ECO:0000256" key="6">
    <source>
        <dbReference type="SAM" id="MobiDB-lite"/>
    </source>
</evidence>
<feature type="region of interest" description="Disordered" evidence="6">
    <location>
        <begin position="620"/>
        <end position="651"/>
    </location>
</feature>
<dbReference type="Gene3D" id="3.30.40.10">
    <property type="entry name" value="Zinc/RING finger domain, C3HC4 (zinc finger)"/>
    <property type="match status" value="1"/>
</dbReference>
<dbReference type="GO" id="GO:0140566">
    <property type="term" value="F:histone reader activity"/>
    <property type="evidence" value="ECO:0007669"/>
    <property type="project" value="InterPro"/>
</dbReference>
<evidence type="ECO:0000256" key="2">
    <source>
        <dbReference type="ARBA" id="ARBA00022771"/>
    </source>
</evidence>
<dbReference type="EMBL" id="JAJAGQ010000014">
    <property type="protein sequence ID" value="KAJ8543644.1"/>
    <property type="molecule type" value="Genomic_DNA"/>
</dbReference>
<comment type="caution">
    <text evidence="8">The sequence shown here is derived from an EMBL/GenBank/DDBJ whole genome shotgun (WGS) entry which is preliminary data.</text>
</comment>
<keyword evidence="4" id="KW-0805">Transcription regulation</keyword>
<dbReference type="Proteomes" id="UP001152561">
    <property type="component" value="Unassembled WGS sequence"/>
</dbReference>
<sequence length="651" mass="72515">MGGGRVYSVRSGSLIRASESLNLGNSSNFCPGENTNDITGRGQSQIDQTKDLVPTKLVGDAYLDGSGVEVDTLTVTEPEKDIAHLEKSQMVPFNQNLSKHGMEKVWGTSSSPQTNFVRGRGTNFSQPHLHRRVLEMGSSSTDVQGADVMPLASLEDGIIFTRWVEVKFLRFGEFLGVSFVGKEARVLGLLRDIEQEIIVETKEGTVCLNCGDKGFTNAYVFCVKCLEVPVHRYCLENVTFDGDVYWICDDCEVKEPDELNIKKSDAITVENGDCTSSRHCKASSEKIDVPETILKRCDGRLQELHQPPAGIDLVEHCQIAGDTSGVKEKCSPTSLRDEKYEPRLVHSSSEQSHESQTSIACNERTQSANVSPLPAKRSKEEVTVPPAKLARGNFQARHLNQLCEGDIQPCTRGNSSGMIEKTNSISSSGNHHEKESLSAKDIRVTPQTRTVFNEDPSQFPRGEQPNEPKHARPERAMPLVDFIWRGSFNIWNKEYETLDGLVAHLSVKACQKVYDEASLFPALLRLEMLPKFDVWPKSFTKSEPTDDNIALYFFPSDTRCEKEFDLLVDQMITEELSLRAIVTNAELLVFASTELPLLYWRFQGKYYLWGVFRTKRDSRSNPMMPNGKSGPATCPTPGNELAVRDGANAKT</sequence>
<dbReference type="InterPro" id="IPR013083">
    <property type="entry name" value="Znf_RING/FYVE/PHD"/>
</dbReference>
<evidence type="ECO:0000259" key="7">
    <source>
        <dbReference type="Pfam" id="PF23121"/>
    </source>
</evidence>
<dbReference type="InterPro" id="IPR056280">
    <property type="entry name" value="AIPP2-like_SPOC"/>
</dbReference>
<evidence type="ECO:0000256" key="3">
    <source>
        <dbReference type="ARBA" id="ARBA00022833"/>
    </source>
</evidence>
<keyword evidence="1" id="KW-0479">Metal-binding</keyword>
<name>A0A9Q1LW97_9SOLA</name>
<reference evidence="9" key="1">
    <citation type="journal article" date="2023" name="Proc. Natl. Acad. Sci. U.S.A.">
        <title>Genomic and structural basis for evolution of tropane alkaloid biosynthesis.</title>
        <authorList>
            <person name="Wanga Y.-J."/>
            <person name="Taina T."/>
            <person name="Yua J.-Y."/>
            <person name="Lia J."/>
            <person name="Xua B."/>
            <person name="Chenc J."/>
            <person name="D'Auriad J.C."/>
            <person name="Huanga J.-P."/>
            <person name="Huanga S.-X."/>
        </authorList>
    </citation>
    <scope>NUCLEOTIDE SEQUENCE [LARGE SCALE GENOMIC DNA]</scope>
    <source>
        <strain evidence="9">cv. KIB-2019</strain>
    </source>
</reference>
<keyword evidence="2" id="KW-0863">Zinc-finger</keyword>
<dbReference type="AlphaFoldDB" id="A0A9Q1LW97"/>
<dbReference type="OrthoDB" id="1932206at2759"/>
<dbReference type="InterPro" id="IPR049914">
    <property type="entry name" value="PHD1-3/5-6"/>
</dbReference>
<evidence type="ECO:0000256" key="1">
    <source>
        <dbReference type="ARBA" id="ARBA00022723"/>
    </source>
</evidence>
<dbReference type="PANTHER" id="PTHR33304">
    <property type="match status" value="1"/>
</dbReference>
<feature type="compositionally biased region" description="Basic and acidic residues" evidence="6">
    <location>
        <begin position="326"/>
        <end position="344"/>
    </location>
</feature>
<dbReference type="Pfam" id="PF23121">
    <property type="entry name" value="SPOC_AIPP2"/>
    <property type="match status" value="1"/>
</dbReference>
<feature type="compositionally biased region" description="Polar residues" evidence="6">
    <location>
        <begin position="357"/>
        <end position="370"/>
    </location>
</feature>